<dbReference type="PROSITE" id="PS50102">
    <property type="entry name" value="RRM"/>
    <property type="match status" value="1"/>
</dbReference>
<evidence type="ECO:0000256" key="9">
    <source>
        <dbReference type="SAM" id="MobiDB-lite"/>
    </source>
</evidence>
<dbReference type="Gene3D" id="3.30.70.330">
    <property type="match status" value="1"/>
</dbReference>
<dbReference type="PANTHER" id="PTHR20957:SF0">
    <property type="entry name" value="RNA-BINDING PROTEIN 48"/>
    <property type="match status" value="1"/>
</dbReference>
<dbReference type="GO" id="GO:0005681">
    <property type="term" value="C:spliceosomal complex"/>
    <property type="evidence" value="ECO:0007669"/>
    <property type="project" value="UniProtKB-KW"/>
</dbReference>
<feature type="compositionally biased region" description="Basic and acidic residues" evidence="9">
    <location>
        <begin position="444"/>
        <end position="457"/>
    </location>
</feature>
<keyword evidence="12" id="KW-1185">Reference proteome</keyword>
<feature type="compositionally biased region" description="Basic and acidic residues" evidence="9">
    <location>
        <begin position="464"/>
        <end position="483"/>
    </location>
</feature>
<feature type="compositionally biased region" description="Low complexity" evidence="9">
    <location>
        <begin position="246"/>
        <end position="260"/>
    </location>
</feature>
<comment type="function">
    <text evidence="7">As a component of the minor spliceosome, involved in the splicing of U12-type introns in pre-mRNAs.</text>
</comment>
<evidence type="ECO:0000313" key="11">
    <source>
        <dbReference type="EMBL" id="KAK7110463.1"/>
    </source>
</evidence>
<dbReference type="CDD" id="cd12442">
    <property type="entry name" value="RRM_RBM48"/>
    <property type="match status" value="1"/>
</dbReference>
<name>A0AAN9GIV6_9CAEN</name>
<proteinExistence type="inferred from homology"/>
<keyword evidence="6" id="KW-0508">mRNA splicing</keyword>
<feature type="compositionally biased region" description="Basic and acidic residues" evidence="9">
    <location>
        <begin position="362"/>
        <end position="389"/>
    </location>
</feature>
<dbReference type="FunFam" id="3.30.70.330:FF:000424">
    <property type="entry name" value="RNA-binding protein 48 isoform X4"/>
    <property type="match status" value="1"/>
</dbReference>
<feature type="compositionally biased region" description="Pro residues" evidence="9">
    <location>
        <begin position="185"/>
        <end position="245"/>
    </location>
</feature>
<feature type="domain" description="RRM" evidence="10">
    <location>
        <begin position="43"/>
        <end position="121"/>
    </location>
</feature>
<dbReference type="EMBL" id="JBAMIC010000003">
    <property type="protein sequence ID" value="KAK7110463.1"/>
    <property type="molecule type" value="Genomic_DNA"/>
</dbReference>
<keyword evidence="4" id="KW-0747">Spliceosome</keyword>
<organism evidence="11 12">
    <name type="scientific">Littorina saxatilis</name>
    <dbReference type="NCBI Taxonomy" id="31220"/>
    <lineage>
        <taxon>Eukaryota</taxon>
        <taxon>Metazoa</taxon>
        <taxon>Spiralia</taxon>
        <taxon>Lophotrochozoa</taxon>
        <taxon>Mollusca</taxon>
        <taxon>Gastropoda</taxon>
        <taxon>Caenogastropoda</taxon>
        <taxon>Littorinimorpha</taxon>
        <taxon>Littorinoidea</taxon>
        <taxon>Littorinidae</taxon>
        <taxon>Littorina</taxon>
    </lineage>
</organism>
<dbReference type="AlphaFoldDB" id="A0AAN9GIV6"/>
<evidence type="ECO:0000256" key="7">
    <source>
        <dbReference type="ARBA" id="ARBA00035004"/>
    </source>
</evidence>
<comment type="caution">
    <text evidence="11">The sequence shown here is derived from an EMBL/GenBank/DDBJ whole genome shotgun (WGS) entry which is preliminary data.</text>
</comment>
<evidence type="ECO:0000256" key="6">
    <source>
        <dbReference type="ARBA" id="ARBA00023187"/>
    </source>
</evidence>
<dbReference type="GO" id="GO:0005654">
    <property type="term" value="C:nucleoplasm"/>
    <property type="evidence" value="ECO:0007669"/>
    <property type="project" value="TreeGrafter"/>
</dbReference>
<dbReference type="GO" id="GO:0003723">
    <property type="term" value="F:RNA binding"/>
    <property type="evidence" value="ECO:0007669"/>
    <property type="project" value="UniProtKB-UniRule"/>
</dbReference>
<dbReference type="Proteomes" id="UP001374579">
    <property type="component" value="Unassembled WGS sequence"/>
</dbReference>
<protein>
    <recommendedName>
        <fullName evidence="2">RNA-binding protein 48</fullName>
    </recommendedName>
</protein>
<dbReference type="InterPro" id="IPR000504">
    <property type="entry name" value="RRM_dom"/>
</dbReference>
<sequence length="553" mass="61096">MIMSKTDIPTHHVRDELCTTRPSYRDGRRLTSVKVYTVNQESKYLLVQNVPAVGAKDQLAKLLSSYGTIAELHPLDEFPAEDFTEVYRVKFQRIQSARFAKKKLDDHAFFGGSLHISYAPEYETVQETREKLQDRRKVIAARIRHLDQESEQDTGPQKRSRPAALQNGHQQSLPSSQQAPALPRSIPPLPPPQPAVPPIPPFSMPPPGLPASVFPPPPLSRPPPPLPPSIPPPGPPSSVFPPQPGHAPSASSAQAAALHLRNNYRYRPSSSTDSYNDRPVAPPDCESNSTADGFHGNGSIVDGGEHNDFVFSIPPPPMPGVNFDASQLRTPHFNRRDYGYAWVPSANATFPSGYDARLSQEQSRRDSECKETVSSHESDVKTVESEKHYPLSVSSALAVHRQSLSKPSEPGPKKSTSAGSKKGDKVIIRQYKAKGAPPRFVPRQIKEKKDSKPETPGKRSAQNKAKEDELNRQIRKEAFRLGEDQGPTLPSDPETKEQLLGQRPLVEPQVEASVLTSVKAIRKRLSKYISETVPKKQKIIEKSLSSAEESTTK</sequence>
<dbReference type="InterPro" id="IPR035979">
    <property type="entry name" value="RBD_domain_sf"/>
</dbReference>
<dbReference type="InterPro" id="IPR039599">
    <property type="entry name" value="RBM48"/>
</dbReference>
<dbReference type="InterPro" id="IPR034264">
    <property type="entry name" value="RBM48_RRM"/>
</dbReference>
<evidence type="ECO:0000256" key="8">
    <source>
        <dbReference type="PROSITE-ProRule" id="PRU00176"/>
    </source>
</evidence>
<dbReference type="SUPFAM" id="SSF54928">
    <property type="entry name" value="RNA-binding domain, RBD"/>
    <property type="match status" value="1"/>
</dbReference>
<keyword evidence="3" id="KW-0507">mRNA processing</keyword>
<evidence type="ECO:0000256" key="3">
    <source>
        <dbReference type="ARBA" id="ARBA00022664"/>
    </source>
</evidence>
<reference evidence="11 12" key="1">
    <citation type="submission" date="2024-02" db="EMBL/GenBank/DDBJ databases">
        <title>Chromosome-scale genome assembly of the rough periwinkle Littorina saxatilis.</title>
        <authorList>
            <person name="De Jode A."/>
            <person name="Faria R."/>
            <person name="Formenti G."/>
            <person name="Sims Y."/>
            <person name="Smith T.P."/>
            <person name="Tracey A."/>
            <person name="Wood J.M.D."/>
            <person name="Zagrodzka Z.B."/>
            <person name="Johannesson K."/>
            <person name="Butlin R.K."/>
            <person name="Leder E.H."/>
        </authorList>
    </citation>
    <scope>NUCLEOTIDE SEQUENCE [LARGE SCALE GENOMIC DNA]</scope>
    <source>
        <strain evidence="11">Snail1</strain>
        <tissue evidence="11">Muscle</tissue>
    </source>
</reference>
<feature type="compositionally biased region" description="Low complexity" evidence="9">
    <location>
        <begin position="170"/>
        <end position="184"/>
    </location>
</feature>
<evidence type="ECO:0000256" key="5">
    <source>
        <dbReference type="ARBA" id="ARBA00022884"/>
    </source>
</evidence>
<evidence type="ECO:0000256" key="4">
    <source>
        <dbReference type="ARBA" id="ARBA00022728"/>
    </source>
</evidence>
<evidence type="ECO:0000256" key="1">
    <source>
        <dbReference type="ARBA" id="ARBA00006938"/>
    </source>
</evidence>
<evidence type="ECO:0000259" key="10">
    <source>
        <dbReference type="PROSITE" id="PS50102"/>
    </source>
</evidence>
<keyword evidence="5 8" id="KW-0694">RNA-binding</keyword>
<gene>
    <name evidence="11" type="ORF">V1264_014332</name>
</gene>
<dbReference type="PANTHER" id="PTHR20957">
    <property type="entry name" value="RNA-BINDING PROTEIN 48"/>
    <property type="match status" value="1"/>
</dbReference>
<evidence type="ECO:0000313" key="12">
    <source>
        <dbReference type="Proteomes" id="UP001374579"/>
    </source>
</evidence>
<dbReference type="GO" id="GO:0008380">
    <property type="term" value="P:RNA splicing"/>
    <property type="evidence" value="ECO:0007669"/>
    <property type="project" value="UniProtKB-KW"/>
</dbReference>
<accession>A0AAN9GIV6</accession>
<comment type="similarity">
    <text evidence="1">Belongs to the RBM48 family.</text>
</comment>
<dbReference type="GO" id="GO:0006397">
    <property type="term" value="P:mRNA processing"/>
    <property type="evidence" value="ECO:0007669"/>
    <property type="project" value="UniProtKB-KW"/>
</dbReference>
<evidence type="ECO:0000256" key="2">
    <source>
        <dbReference type="ARBA" id="ARBA00015189"/>
    </source>
</evidence>
<dbReference type="InterPro" id="IPR012677">
    <property type="entry name" value="Nucleotide-bd_a/b_plait_sf"/>
</dbReference>
<feature type="region of interest" description="Disordered" evidence="9">
    <location>
        <begin position="144"/>
        <end position="313"/>
    </location>
</feature>
<feature type="region of interest" description="Disordered" evidence="9">
    <location>
        <begin position="351"/>
        <end position="504"/>
    </location>
</feature>